<evidence type="ECO:0000313" key="3">
    <source>
        <dbReference type="Proteomes" id="UP000030635"/>
    </source>
</evidence>
<keyword evidence="1" id="KW-0472">Membrane</keyword>
<evidence type="ECO:0000256" key="1">
    <source>
        <dbReference type="SAM" id="Phobius"/>
    </source>
</evidence>
<dbReference type="EMBL" id="CP006905">
    <property type="protein sequence ID" value="AIY83639.1"/>
    <property type="molecule type" value="Genomic_DNA"/>
</dbReference>
<dbReference type="RefSeq" id="WP_039313159.1">
    <property type="nucleotide sequence ID" value="NZ_CP006905.1"/>
</dbReference>
<protein>
    <recommendedName>
        <fullName evidence="4">Prepilin-type N-terminal cleavage/methylation domain-containing protein</fullName>
    </recommendedName>
</protein>
<dbReference type="HOGENOM" id="CLU_1552592_0_0_9"/>
<organism evidence="2 3">
    <name type="scientific">Clostridium baratii str. Sullivan</name>
    <dbReference type="NCBI Taxonomy" id="1415775"/>
    <lineage>
        <taxon>Bacteria</taxon>
        <taxon>Bacillati</taxon>
        <taxon>Bacillota</taxon>
        <taxon>Clostridia</taxon>
        <taxon>Eubacteriales</taxon>
        <taxon>Clostridiaceae</taxon>
        <taxon>Clostridium</taxon>
    </lineage>
</organism>
<gene>
    <name evidence="2" type="ORF">U729_1485</name>
</gene>
<keyword evidence="3" id="KW-1185">Reference proteome</keyword>
<feature type="transmembrane region" description="Helical" evidence="1">
    <location>
        <begin position="12"/>
        <end position="36"/>
    </location>
</feature>
<dbReference type="AlphaFoldDB" id="A0A0A7FVH7"/>
<dbReference type="KEGG" id="cbv:U729_1485"/>
<dbReference type="OrthoDB" id="1938884at2"/>
<dbReference type="Pfam" id="PF07963">
    <property type="entry name" value="N_methyl"/>
    <property type="match status" value="1"/>
</dbReference>
<dbReference type="NCBIfam" id="TIGR02532">
    <property type="entry name" value="IV_pilin_GFxxxE"/>
    <property type="match status" value="1"/>
</dbReference>
<dbReference type="STRING" id="1561.NPD11_1510"/>
<name>A0A0A7FVH7_9CLOT</name>
<evidence type="ECO:0008006" key="4">
    <source>
        <dbReference type="Google" id="ProtNLM"/>
    </source>
</evidence>
<proteinExistence type="predicted"/>
<accession>A0A0A7FVH7</accession>
<dbReference type="InterPro" id="IPR012902">
    <property type="entry name" value="N_methyl_site"/>
</dbReference>
<dbReference type="Proteomes" id="UP000030635">
    <property type="component" value="Chromosome"/>
</dbReference>
<dbReference type="PROSITE" id="PS00409">
    <property type="entry name" value="PROKAR_NTER_METHYL"/>
    <property type="match status" value="1"/>
</dbReference>
<keyword evidence="1" id="KW-0812">Transmembrane</keyword>
<evidence type="ECO:0000313" key="2">
    <source>
        <dbReference type="EMBL" id="AIY83639.1"/>
    </source>
</evidence>
<sequence length="172" mass="19200">MKLKKKKGFTLIEIIAGLAIFVIVLTTATSLIITLFKYNSINKETFDSNSKSKIFFETVRGNRPSDIYTYPSDNNYYIAFNDDNDLVVATKDNLLKNTLNSTSSYVMGTCNSGDGLGALKAKPGVIDKKYVLKVNAKKNTTQKVYEFDVSTWNIPKGETSIIERKALISTEK</sequence>
<reference evidence="2 3" key="1">
    <citation type="journal article" date="2015" name="Infect. Genet. Evol.">
        <title>Genomic sequences of six botulinum neurotoxin-producing strains representing three clostridial species illustrate the mobility and diversity of botulinum neurotoxin genes.</title>
        <authorList>
            <person name="Smith T.J."/>
            <person name="Hill K.K."/>
            <person name="Xie G."/>
            <person name="Foley B.T."/>
            <person name="Williamson C.H."/>
            <person name="Foster J.T."/>
            <person name="Johnson S.L."/>
            <person name="Chertkov O."/>
            <person name="Teshima H."/>
            <person name="Gibbons H.S."/>
            <person name="Johnsky L.A."/>
            <person name="Karavis M.A."/>
            <person name="Smith L.A."/>
        </authorList>
    </citation>
    <scope>NUCLEOTIDE SEQUENCE [LARGE SCALE GENOMIC DNA]</scope>
    <source>
        <strain evidence="2">Sullivan</strain>
    </source>
</reference>
<keyword evidence="1" id="KW-1133">Transmembrane helix</keyword>
<dbReference type="eggNOG" id="ENOG503256E">
    <property type="taxonomic scope" value="Bacteria"/>
</dbReference>